<dbReference type="PANTHER" id="PTHR46648:SF1">
    <property type="entry name" value="ADENOSINE 5'-MONOPHOSPHORAMIDASE HNT1"/>
    <property type="match status" value="1"/>
</dbReference>
<dbReference type="Gene3D" id="3.30.428.10">
    <property type="entry name" value="HIT-like"/>
    <property type="match status" value="1"/>
</dbReference>
<dbReference type="AlphaFoldDB" id="A0A3G6J4C6"/>
<accession>A0A3G6J4C6</accession>
<evidence type="ECO:0000259" key="4">
    <source>
        <dbReference type="PROSITE" id="PS51084"/>
    </source>
</evidence>
<evidence type="ECO:0000256" key="2">
    <source>
        <dbReference type="PIRSR" id="PIRSR601310-3"/>
    </source>
</evidence>
<dbReference type="RefSeq" id="WP_123926104.1">
    <property type="nucleotide sequence ID" value="NZ_CP033896.1"/>
</dbReference>
<organism evidence="5 6">
    <name type="scientific">Corynebacterium choanae</name>
    <dbReference type="NCBI Taxonomy" id="1862358"/>
    <lineage>
        <taxon>Bacteria</taxon>
        <taxon>Bacillati</taxon>
        <taxon>Actinomycetota</taxon>
        <taxon>Actinomycetes</taxon>
        <taxon>Mycobacteriales</taxon>
        <taxon>Corynebacteriaceae</taxon>
        <taxon>Corynebacterium</taxon>
    </lineage>
</organism>
<feature type="short sequence motif" description="Histidine triad motif" evidence="2 3">
    <location>
        <begin position="91"/>
        <end position="95"/>
    </location>
</feature>
<sequence>MDSIFTKIICNEIPGTFIYRDEQVVAFFDISPLAYGHTLVVPVEQVDRWTDLSPELWQHLTEVAQIIGQAVIAVCGSARAGEVIAGFDVPHTHIHVFPANSLADYNFANQIAPDAVDQERFAETAAAMRKYLGTDDNGFRRADNC</sequence>
<dbReference type="EMBL" id="CP033896">
    <property type="protein sequence ID" value="AZA12796.1"/>
    <property type="molecule type" value="Genomic_DNA"/>
</dbReference>
<evidence type="ECO:0000313" key="6">
    <source>
        <dbReference type="Proteomes" id="UP000269019"/>
    </source>
</evidence>
<feature type="domain" description="HIT" evidence="4">
    <location>
        <begin position="4"/>
        <end position="107"/>
    </location>
</feature>
<dbReference type="Pfam" id="PF01230">
    <property type="entry name" value="HIT"/>
    <property type="match status" value="1"/>
</dbReference>
<dbReference type="GO" id="GO:0009117">
    <property type="term" value="P:nucleotide metabolic process"/>
    <property type="evidence" value="ECO:0007669"/>
    <property type="project" value="TreeGrafter"/>
</dbReference>
<evidence type="ECO:0000313" key="5">
    <source>
        <dbReference type="EMBL" id="AZA12796.1"/>
    </source>
</evidence>
<name>A0A3G6J4C6_9CORY</name>
<dbReference type="PANTHER" id="PTHR46648">
    <property type="entry name" value="HIT FAMILY PROTEIN 1"/>
    <property type="match status" value="1"/>
</dbReference>
<dbReference type="KEGG" id="ccho:CCHOA_01845"/>
<dbReference type="OrthoDB" id="9784774at2"/>
<dbReference type="PRINTS" id="PR00332">
    <property type="entry name" value="HISTRIAD"/>
</dbReference>
<gene>
    <name evidence="5" type="ORF">CCHOA_01845</name>
</gene>
<dbReference type="InterPro" id="IPR001310">
    <property type="entry name" value="Histidine_triad_HIT"/>
</dbReference>
<dbReference type="GO" id="GO:0016787">
    <property type="term" value="F:hydrolase activity"/>
    <property type="evidence" value="ECO:0007669"/>
    <property type="project" value="UniProtKB-KW"/>
</dbReference>
<keyword evidence="5" id="KW-0378">Hydrolase</keyword>
<reference evidence="5 6" key="1">
    <citation type="submission" date="2018-11" db="EMBL/GenBank/DDBJ databases">
        <authorList>
            <person name="Kleinhagauer T."/>
            <person name="Glaeser S.P."/>
            <person name="Spergser J."/>
            <person name="Ruckert C."/>
            <person name="Kaempfer P."/>
            <person name="Busse H.-J."/>
        </authorList>
    </citation>
    <scope>NUCLEOTIDE SEQUENCE [LARGE SCALE GENOMIC DNA]</scope>
    <source>
        <strain evidence="5 6">200CH</strain>
    </source>
</reference>
<proteinExistence type="predicted"/>
<keyword evidence="6" id="KW-1185">Reference proteome</keyword>
<dbReference type="InterPro" id="IPR011146">
    <property type="entry name" value="HIT-like"/>
</dbReference>
<evidence type="ECO:0000256" key="1">
    <source>
        <dbReference type="PIRSR" id="PIRSR601310-1"/>
    </source>
</evidence>
<evidence type="ECO:0000256" key="3">
    <source>
        <dbReference type="PROSITE-ProRule" id="PRU00464"/>
    </source>
</evidence>
<dbReference type="Proteomes" id="UP000269019">
    <property type="component" value="Chromosome"/>
</dbReference>
<dbReference type="InterPro" id="IPR036265">
    <property type="entry name" value="HIT-like_sf"/>
</dbReference>
<dbReference type="SUPFAM" id="SSF54197">
    <property type="entry name" value="HIT-like"/>
    <property type="match status" value="1"/>
</dbReference>
<dbReference type="PROSITE" id="PS51084">
    <property type="entry name" value="HIT_2"/>
    <property type="match status" value="1"/>
</dbReference>
<protein>
    <submittedName>
        <fullName evidence="5">HIT-like protein</fullName>
        <ecNumber evidence="5">3.-.-.-</ecNumber>
    </submittedName>
</protein>
<dbReference type="EC" id="3.-.-.-" evidence="5"/>
<feature type="active site" description="Tele-AMP-histidine intermediate" evidence="1">
    <location>
        <position position="93"/>
    </location>
</feature>